<dbReference type="InterPro" id="IPR036259">
    <property type="entry name" value="MFS_trans_sf"/>
</dbReference>
<comment type="similarity">
    <text evidence="2 7">Belongs to the major facilitator superfamily. Sugar transporter (TC 2.A.1.1) family.</text>
</comment>
<dbReference type="InterPro" id="IPR003663">
    <property type="entry name" value="Sugar/inositol_transpt"/>
</dbReference>
<dbReference type="AlphaFoldDB" id="A0A4R4UIY0"/>
<dbReference type="GO" id="GO:0022857">
    <property type="term" value="F:transmembrane transporter activity"/>
    <property type="evidence" value="ECO:0007669"/>
    <property type="project" value="InterPro"/>
</dbReference>
<keyword evidence="5 8" id="KW-1133">Transmembrane helix</keyword>
<comment type="subcellular location">
    <subcellularLocation>
        <location evidence="1">Cell membrane</location>
        <topology evidence="1">Multi-pass membrane protein</topology>
    </subcellularLocation>
</comment>
<dbReference type="RefSeq" id="WP_132624176.1">
    <property type="nucleotide sequence ID" value="NZ_SMKV01000018.1"/>
</dbReference>
<dbReference type="PROSITE" id="PS00217">
    <property type="entry name" value="SUGAR_TRANSPORT_2"/>
    <property type="match status" value="1"/>
</dbReference>
<reference evidence="10 11" key="1">
    <citation type="submission" date="2019-03" db="EMBL/GenBank/DDBJ databases">
        <title>Draft genome sequences of novel Actinobacteria.</title>
        <authorList>
            <person name="Sahin N."/>
            <person name="Ay H."/>
            <person name="Saygin H."/>
        </authorList>
    </citation>
    <scope>NUCLEOTIDE SEQUENCE [LARGE SCALE GENOMIC DNA]</scope>
    <source>
        <strain evidence="10 11">16K404</strain>
    </source>
</reference>
<evidence type="ECO:0000256" key="3">
    <source>
        <dbReference type="ARBA" id="ARBA00022448"/>
    </source>
</evidence>
<feature type="transmembrane region" description="Helical" evidence="8">
    <location>
        <begin position="27"/>
        <end position="43"/>
    </location>
</feature>
<dbReference type="Proteomes" id="UP000294744">
    <property type="component" value="Unassembled WGS sequence"/>
</dbReference>
<keyword evidence="11" id="KW-1185">Reference proteome</keyword>
<dbReference type="NCBIfam" id="TIGR00879">
    <property type="entry name" value="SP"/>
    <property type="match status" value="1"/>
</dbReference>
<evidence type="ECO:0000256" key="5">
    <source>
        <dbReference type="ARBA" id="ARBA00022989"/>
    </source>
</evidence>
<feature type="transmembrane region" description="Helical" evidence="8">
    <location>
        <begin position="404"/>
        <end position="425"/>
    </location>
</feature>
<dbReference type="EMBL" id="SMKV01000018">
    <property type="protein sequence ID" value="TDC91510.1"/>
    <property type="molecule type" value="Genomic_DNA"/>
</dbReference>
<evidence type="ECO:0000256" key="6">
    <source>
        <dbReference type="ARBA" id="ARBA00023136"/>
    </source>
</evidence>
<evidence type="ECO:0000259" key="9">
    <source>
        <dbReference type="PROSITE" id="PS50850"/>
    </source>
</evidence>
<feature type="transmembrane region" description="Helical" evidence="8">
    <location>
        <begin position="125"/>
        <end position="148"/>
    </location>
</feature>
<evidence type="ECO:0000256" key="8">
    <source>
        <dbReference type="SAM" id="Phobius"/>
    </source>
</evidence>
<dbReference type="InterPro" id="IPR005828">
    <property type="entry name" value="MFS_sugar_transport-like"/>
</dbReference>
<feature type="transmembrane region" description="Helical" evidence="8">
    <location>
        <begin position="186"/>
        <end position="206"/>
    </location>
</feature>
<feature type="transmembrane region" description="Helical" evidence="8">
    <location>
        <begin position="368"/>
        <end position="392"/>
    </location>
</feature>
<dbReference type="PANTHER" id="PTHR48020">
    <property type="entry name" value="PROTON MYO-INOSITOL COTRANSPORTER"/>
    <property type="match status" value="1"/>
</dbReference>
<dbReference type="Pfam" id="PF00083">
    <property type="entry name" value="Sugar_tr"/>
    <property type="match status" value="1"/>
</dbReference>
<feature type="transmembrane region" description="Helical" evidence="8">
    <location>
        <begin position="431"/>
        <end position="453"/>
    </location>
</feature>
<feature type="transmembrane region" description="Helical" evidence="8">
    <location>
        <begin position="343"/>
        <end position="362"/>
    </location>
</feature>
<feature type="transmembrane region" description="Helical" evidence="8">
    <location>
        <begin position="63"/>
        <end position="85"/>
    </location>
</feature>
<organism evidence="10 11">
    <name type="scientific">Saccharopolyspora aridisoli</name>
    <dbReference type="NCBI Taxonomy" id="2530385"/>
    <lineage>
        <taxon>Bacteria</taxon>
        <taxon>Bacillati</taxon>
        <taxon>Actinomycetota</taxon>
        <taxon>Actinomycetes</taxon>
        <taxon>Pseudonocardiales</taxon>
        <taxon>Pseudonocardiaceae</taxon>
        <taxon>Saccharopolyspora</taxon>
    </lineage>
</organism>
<dbReference type="InterPro" id="IPR020846">
    <property type="entry name" value="MFS_dom"/>
</dbReference>
<keyword evidence="6 8" id="KW-0472">Membrane</keyword>
<dbReference type="GO" id="GO:0005886">
    <property type="term" value="C:plasma membrane"/>
    <property type="evidence" value="ECO:0007669"/>
    <property type="project" value="UniProtKB-SubCell"/>
</dbReference>
<feature type="domain" description="Major facilitator superfamily (MFS) profile" evidence="9">
    <location>
        <begin position="30"/>
        <end position="460"/>
    </location>
</feature>
<sequence length="477" mass="51177">MSHDRPAPGTSGISLPSLRPGPHQKRLDLIAVVATFGGLLFGYDTGVLNGALEPMKADLGLTSFTEGLVGATLLIGAAVGALTCGRMNDSLGRKKTLTILAVIFFVGTFGAVFAPNLTVMLPARFILGLAVGGASVTVPVYLAELAPTERRGTLSGRNELVIVTGQLLAFIVNAVIANIWGDHEGVWRYMLAVCAIPAVVLFIGMLRMPESPRWLISKDRHDDALAVLMQVRTEDRARAEMAEVEQLAEEEEQAQTGGISDLSVPWVRHLLIAAVGLAIAQQCTGINSVLYYGQQLLITAGFDENTATIANAAVPGSFGVIASIICLWVLIDRVPRRKLIISGFVATTTCHGSIVCAAFFLPEGVVKAYIILGVIGLFVFAMQLMLNVPVWVCLSEIFPLRLRGFGMGAAVLMLWMTNAVLTYGFPIMLDVTGLAGAYLVFFVLGLFCIGFLWKMLPNTSGRSLEELEESFAKGDFR</sequence>
<proteinExistence type="inferred from homology"/>
<evidence type="ECO:0000256" key="4">
    <source>
        <dbReference type="ARBA" id="ARBA00022692"/>
    </source>
</evidence>
<gene>
    <name evidence="10" type="ORF">E1161_16435</name>
</gene>
<comment type="caution">
    <text evidence="10">The sequence shown here is derived from an EMBL/GenBank/DDBJ whole genome shotgun (WGS) entry which is preliminary data.</text>
</comment>
<dbReference type="PANTHER" id="PTHR48020:SF12">
    <property type="entry name" value="PROTON MYO-INOSITOL COTRANSPORTER"/>
    <property type="match status" value="1"/>
</dbReference>
<dbReference type="PROSITE" id="PS50850">
    <property type="entry name" value="MFS"/>
    <property type="match status" value="1"/>
</dbReference>
<feature type="transmembrane region" description="Helical" evidence="8">
    <location>
        <begin position="160"/>
        <end position="180"/>
    </location>
</feature>
<protein>
    <submittedName>
        <fullName evidence="10">MFS transporter</fullName>
    </submittedName>
</protein>
<dbReference type="PRINTS" id="PR00171">
    <property type="entry name" value="SUGRTRNSPORT"/>
</dbReference>
<evidence type="ECO:0000256" key="1">
    <source>
        <dbReference type="ARBA" id="ARBA00004651"/>
    </source>
</evidence>
<dbReference type="OrthoDB" id="4008739at2"/>
<keyword evidence="3 7" id="KW-0813">Transport</keyword>
<name>A0A4R4UIY0_9PSEU</name>
<feature type="transmembrane region" description="Helical" evidence="8">
    <location>
        <begin position="270"/>
        <end position="292"/>
    </location>
</feature>
<evidence type="ECO:0000256" key="7">
    <source>
        <dbReference type="RuleBase" id="RU003346"/>
    </source>
</evidence>
<feature type="transmembrane region" description="Helical" evidence="8">
    <location>
        <begin position="312"/>
        <end position="331"/>
    </location>
</feature>
<dbReference type="Gene3D" id="1.20.1250.20">
    <property type="entry name" value="MFS general substrate transporter like domains"/>
    <property type="match status" value="1"/>
</dbReference>
<dbReference type="SUPFAM" id="SSF103473">
    <property type="entry name" value="MFS general substrate transporter"/>
    <property type="match status" value="1"/>
</dbReference>
<accession>A0A4R4UIY0</accession>
<evidence type="ECO:0000256" key="2">
    <source>
        <dbReference type="ARBA" id="ARBA00010992"/>
    </source>
</evidence>
<feature type="transmembrane region" description="Helical" evidence="8">
    <location>
        <begin position="97"/>
        <end position="119"/>
    </location>
</feature>
<dbReference type="InterPro" id="IPR050814">
    <property type="entry name" value="Myo-inositol_Transporter"/>
</dbReference>
<evidence type="ECO:0000313" key="11">
    <source>
        <dbReference type="Proteomes" id="UP000294744"/>
    </source>
</evidence>
<keyword evidence="4 8" id="KW-0812">Transmembrane</keyword>
<evidence type="ECO:0000313" key="10">
    <source>
        <dbReference type="EMBL" id="TDC91510.1"/>
    </source>
</evidence>
<dbReference type="InterPro" id="IPR005829">
    <property type="entry name" value="Sugar_transporter_CS"/>
</dbReference>